<accession>A0A0R3WCX7</accession>
<dbReference type="WBParaSite" id="TASK_0000858601-mRNA-1">
    <property type="protein sequence ID" value="TASK_0000858601-mRNA-1"/>
    <property type="gene ID" value="TASK_0000858601"/>
</dbReference>
<dbReference type="EMBL" id="UYRS01018835">
    <property type="protein sequence ID" value="VDK40612.1"/>
    <property type="molecule type" value="Genomic_DNA"/>
</dbReference>
<keyword evidence="5" id="KW-1185">Reference proteome</keyword>
<evidence type="ECO:0000256" key="2">
    <source>
        <dbReference type="ARBA" id="ARBA00022840"/>
    </source>
</evidence>
<dbReference type="AlphaFoldDB" id="A0A0R3WCX7"/>
<organism evidence="6">
    <name type="scientific">Taenia asiatica</name>
    <name type="common">Asian tapeworm</name>
    <dbReference type="NCBI Taxonomy" id="60517"/>
    <lineage>
        <taxon>Eukaryota</taxon>
        <taxon>Metazoa</taxon>
        <taxon>Spiralia</taxon>
        <taxon>Lophotrochozoa</taxon>
        <taxon>Platyhelminthes</taxon>
        <taxon>Cestoda</taxon>
        <taxon>Eucestoda</taxon>
        <taxon>Cyclophyllidea</taxon>
        <taxon>Taeniidae</taxon>
        <taxon>Taenia</taxon>
    </lineage>
</organism>
<sequence>MLSLIVAVHFGLLIVNSDLSIKGIRSILRFASFIVSNKLYILLRSPRCQKRCEHLWKRCISLYYSSASCVICVYSSNPSYLKGSEITTYTSVCVGGTFDTFHHGHRVLLSIAALLTGCRLLVGVTDICLLRKKFLAPLIQTCETREATLSRFLTDIDFPEKQLVIHRLTDPYGPPSRQPDFQCIIASSETVPVNKNANYVDFKFSSSTLRLNLLGRPLLYLHPKHDTRVIGLTGAIASGKSIIANYLKECGDDQVCLVNADSICRRIWSVFIPRSEAVNRIGARCAITDEEVLRSRGAGVGPIGRANIVFCTVWDAEFTREQVKRAWQYLSQAISPSNLL</sequence>
<dbReference type="InterPro" id="IPR001977">
    <property type="entry name" value="Depp_CoAkinase"/>
</dbReference>
<evidence type="ECO:0000313" key="4">
    <source>
        <dbReference type="EMBL" id="VDK40612.1"/>
    </source>
</evidence>
<keyword evidence="1" id="KW-0547">Nucleotide-binding</keyword>
<keyword evidence="2" id="KW-0067">ATP-binding</keyword>
<dbReference type="Proteomes" id="UP000282613">
    <property type="component" value="Unassembled WGS sequence"/>
</dbReference>
<evidence type="ECO:0000256" key="1">
    <source>
        <dbReference type="ARBA" id="ARBA00022741"/>
    </source>
</evidence>
<dbReference type="Pfam" id="PF01121">
    <property type="entry name" value="CoaE"/>
    <property type="match status" value="1"/>
</dbReference>
<protein>
    <submittedName>
        <fullName evidence="6">CTP_transf_like domain-containing protein</fullName>
    </submittedName>
</protein>
<reference evidence="6" key="1">
    <citation type="submission" date="2017-02" db="UniProtKB">
        <authorList>
            <consortium name="WormBaseParasite"/>
        </authorList>
    </citation>
    <scope>IDENTIFICATION</scope>
</reference>
<feature type="signal peptide" evidence="3">
    <location>
        <begin position="1"/>
        <end position="17"/>
    </location>
</feature>
<dbReference type="GO" id="GO:0004140">
    <property type="term" value="F:dephospho-CoA kinase activity"/>
    <property type="evidence" value="ECO:0007669"/>
    <property type="project" value="InterPro"/>
</dbReference>
<proteinExistence type="predicted"/>
<dbReference type="OrthoDB" id="330671at2759"/>
<evidence type="ECO:0000256" key="3">
    <source>
        <dbReference type="SAM" id="SignalP"/>
    </source>
</evidence>
<dbReference type="Gene3D" id="3.40.50.300">
    <property type="entry name" value="P-loop containing nucleotide triphosphate hydrolases"/>
    <property type="match status" value="2"/>
</dbReference>
<dbReference type="Gene3D" id="3.40.50.620">
    <property type="entry name" value="HUPs"/>
    <property type="match status" value="1"/>
</dbReference>
<reference evidence="4 5" key="2">
    <citation type="submission" date="2018-11" db="EMBL/GenBank/DDBJ databases">
        <authorList>
            <consortium name="Pathogen Informatics"/>
        </authorList>
    </citation>
    <scope>NUCLEOTIDE SEQUENCE [LARGE SCALE GENOMIC DNA]</scope>
</reference>
<keyword evidence="3" id="KW-0732">Signal</keyword>
<evidence type="ECO:0000313" key="6">
    <source>
        <dbReference type="WBParaSite" id="TASK_0000858601-mRNA-1"/>
    </source>
</evidence>
<dbReference type="SUPFAM" id="SSF52374">
    <property type="entry name" value="Nucleotidylyl transferase"/>
    <property type="match status" value="1"/>
</dbReference>
<feature type="chain" id="PRO_5043132735" evidence="3">
    <location>
        <begin position="18"/>
        <end position="340"/>
    </location>
</feature>
<dbReference type="GO" id="GO:0005524">
    <property type="term" value="F:ATP binding"/>
    <property type="evidence" value="ECO:0007669"/>
    <property type="project" value="UniProtKB-KW"/>
</dbReference>
<dbReference type="InterPro" id="IPR027417">
    <property type="entry name" value="P-loop_NTPase"/>
</dbReference>
<name>A0A0R3WCX7_TAEAS</name>
<gene>
    <name evidence="4" type="ORF">TASK_LOCUS8587</name>
</gene>
<dbReference type="GO" id="GO:0015937">
    <property type="term" value="P:coenzyme A biosynthetic process"/>
    <property type="evidence" value="ECO:0007669"/>
    <property type="project" value="InterPro"/>
</dbReference>
<dbReference type="InterPro" id="IPR014729">
    <property type="entry name" value="Rossmann-like_a/b/a_fold"/>
</dbReference>
<dbReference type="STRING" id="60517.A0A0R3WCX7"/>
<evidence type="ECO:0000313" key="5">
    <source>
        <dbReference type="Proteomes" id="UP000282613"/>
    </source>
</evidence>